<dbReference type="VEuPathDB" id="VectorBase:ISCI000367"/>
<dbReference type="AlphaFoldDB" id="B7P5I1"/>
<proteinExistence type="predicted"/>
<gene>
    <name evidence="2" type="ORF">IscW_ISCW000367</name>
</gene>
<protein>
    <submittedName>
        <fullName evidence="2 3">Uncharacterized protein</fullName>
    </submittedName>
</protein>
<evidence type="ECO:0000313" key="3">
    <source>
        <dbReference type="EnsemblMetazoa" id="ISCW000367-PA"/>
    </source>
</evidence>
<name>B7P5I1_IXOSC</name>
<reference evidence="3" key="2">
    <citation type="submission" date="2020-05" db="UniProtKB">
        <authorList>
            <consortium name="EnsemblMetazoa"/>
        </authorList>
    </citation>
    <scope>IDENTIFICATION</scope>
    <source>
        <strain evidence="3">wikel</strain>
    </source>
</reference>
<reference evidence="2 4" key="1">
    <citation type="submission" date="2008-03" db="EMBL/GenBank/DDBJ databases">
        <title>Annotation of Ixodes scapularis.</title>
        <authorList>
            <consortium name="Ixodes scapularis Genome Project Consortium"/>
            <person name="Caler E."/>
            <person name="Hannick L.I."/>
            <person name="Bidwell S."/>
            <person name="Joardar V."/>
            <person name="Thiagarajan M."/>
            <person name="Amedeo P."/>
            <person name="Galinsky K.J."/>
            <person name="Schobel S."/>
            <person name="Inman J."/>
            <person name="Hostetler J."/>
            <person name="Miller J."/>
            <person name="Hammond M."/>
            <person name="Megy K."/>
            <person name="Lawson D."/>
            <person name="Kodira C."/>
            <person name="Sutton G."/>
            <person name="Meyer J."/>
            <person name="Hill C.A."/>
            <person name="Birren B."/>
            <person name="Nene V."/>
            <person name="Collins F."/>
            <person name="Alarcon-Chaidez F."/>
            <person name="Wikel S."/>
            <person name="Strausberg R."/>
        </authorList>
    </citation>
    <scope>NUCLEOTIDE SEQUENCE [LARGE SCALE GENOMIC DNA]</scope>
    <source>
        <strain evidence="4">Wikel</strain>
        <strain evidence="2">Wikel colony</strain>
    </source>
</reference>
<feature type="region of interest" description="Disordered" evidence="1">
    <location>
        <begin position="1"/>
        <end position="58"/>
    </location>
</feature>
<dbReference type="InParanoid" id="B7P5I1"/>
<feature type="non-terminal residue" evidence="2">
    <location>
        <position position="1"/>
    </location>
</feature>
<dbReference type="EMBL" id="ABJB011110897">
    <property type="status" value="NOT_ANNOTATED_CDS"/>
    <property type="molecule type" value="Genomic_DNA"/>
</dbReference>
<dbReference type="PaxDb" id="6945-B7P5I1"/>
<evidence type="ECO:0000256" key="1">
    <source>
        <dbReference type="SAM" id="MobiDB-lite"/>
    </source>
</evidence>
<organism>
    <name type="scientific">Ixodes scapularis</name>
    <name type="common">Black-legged tick</name>
    <name type="synonym">Deer tick</name>
    <dbReference type="NCBI Taxonomy" id="6945"/>
    <lineage>
        <taxon>Eukaryota</taxon>
        <taxon>Metazoa</taxon>
        <taxon>Ecdysozoa</taxon>
        <taxon>Arthropoda</taxon>
        <taxon>Chelicerata</taxon>
        <taxon>Arachnida</taxon>
        <taxon>Acari</taxon>
        <taxon>Parasitiformes</taxon>
        <taxon>Ixodida</taxon>
        <taxon>Ixodoidea</taxon>
        <taxon>Ixodidae</taxon>
        <taxon>Ixodinae</taxon>
        <taxon>Ixodes</taxon>
    </lineage>
</organism>
<sequence>LRGVSSARLRANPPFFRGLPPNCPGSRRSREHLREDDLKPPRKASHVLHPSKSPESQLNCRQTLTQRGRTMQELSRCSNFAIKLLFF</sequence>
<evidence type="ECO:0000313" key="4">
    <source>
        <dbReference type="Proteomes" id="UP000001555"/>
    </source>
</evidence>
<accession>B7P5I1</accession>
<dbReference type="EMBL" id="DS640738">
    <property type="protein sequence ID" value="EEC01853.1"/>
    <property type="molecule type" value="Genomic_DNA"/>
</dbReference>
<feature type="non-terminal residue" evidence="2">
    <location>
        <position position="87"/>
    </location>
</feature>
<dbReference type="EnsemblMetazoa" id="ISCW000367-RA">
    <property type="protein sequence ID" value="ISCW000367-PA"/>
    <property type="gene ID" value="ISCW000367"/>
</dbReference>
<keyword evidence="4" id="KW-1185">Reference proteome</keyword>
<dbReference type="HOGENOM" id="CLU_001570_22_0_1"/>
<dbReference type="VEuPathDB" id="VectorBase:ISCW000367"/>
<dbReference type="Proteomes" id="UP000001555">
    <property type="component" value="Unassembled WGS sequence"/>
</dbReference>
<evidence type="ECO:0000313" key="2">
    <source>
        <dbReference type="EMBL" id="EEC01853.1"/>
    </source>
</evidence>